<keyword evidence="3" id="KW-1185">Reference proteome</keyword>
<name>A0ABR1KXD7_9PEZI</name>
<evidence type="ECO:0000256" key="1">
    <source>
        <dbReference type="SAM" id="MobiDB-lite"/>
    </source>
</evidence>
<evidence type="ECO:0000313" key="3">
    <source>
        <dbReference type="Proteomes" id="UP001363622"/>
    </source>
</evidence>
<feature type="region of interest" description="Disordered" evidence="1">
    <location>
        <begin position="226"/>
        <end position="421"/>
    </location>
</feature>
<protein>
    <submittedName>
        <fullName evidence="2">Uncharacterized protein</fullName>
    </submittedName>
</protein>
<evidence type="ECO:0000313" key="2">
    <source>
        <dbReference type="EMBL" id="KAK7523536.1"/>
    </source>
</evidence>
<organism evidence="2 3">
    <name type="scientific">Phyllosticta citriasiana</name>
    <dbReference type="NCBI Taxonomy" id="595635"/>
    <lineage>
        <taxon>Eukaryota</taxon>
        <taxon>Fungi</taxon>
        <taxon>Dikarya</taxon>
        <taxon>Ascomycota</taxon>
        <taxon>Pezizomycotina</taxon>
        <taxon>Dothideomycetes</taxon>
        <taxon>Dothideomycetes incertae sedis</taxon>
        <taxon>Botryosphaeriales</taxon>
        <taxon>Phyllostictaceae</taxon>
        <taxon>Phyllosticta</taxon>
    </lineage>
</organism>
<feature type="compositionally biased region" description="Low complexity" evidence="1">
    <location>
        <begin position="392"/>
        <end position="408"/>
    </location>
</feature>
<dbReference type="EMBL" id="JBBPHU010000001">
    <property type="protein sequence ID" value="KAK7523536.1"/>
    <property type="molecule type" value="Genomic_DNA"/>
</dbReference>
<dbReference type="Proteomes" id="UP001363622">
    <property type="component" value="Unassembled WGS sequence"/>
</dbReference>
<sequence length="503" mass="57268">MTVPWSRRSAHQPWYSNLCPCLSSSCVHTRRYNPDSAPYAVVHNRGNARDWLITRPQLAWVRRGGERGSLCRARLPTRRSALRHAEDELQREAWRSGLRGGGDWVDGEVCCCGAHSFDPLTRGCVCCEERGGIRGRARRPEVCVHVTRRRSWGWGRTTQTGRRLPPRRDIYDDRTPILDHEDFSGQEFLLQNRRPLSRGPPLRPRNRIGNLADRFSGLALNLGRLSPPQFLSSRRPRLRPSFSRSRSRGRQRLFTERSPSTPRTIHLPIPRSRSRAQTNLRARHAHSPRPRRFRRSRSIGRSLTSPSGSLRLGTSRSPPPAVRFRTPTPSPDVSPASTSSFLRSRRGAFSAPSGPPPMPYADLSRDLERERRPYLRRGSRLSSPEGQRPGFGLSPSRGLGRRSPSYRGADLSPNEDDRIPIGLDQMRRGRSMRRLRSPGMRERSRIGYLDDDEIALGFGGPRAEGLHLPRMQRRYAMPAARERERELDLGGGGRLRGEEGWRD</sequence>
<accession>A0ABR1KXD7</accession>
<comment type="caution">
    <text evidence="2">The sequence shown here is derived from an EMBL/GenBank/DDBJ whole genome shotgun (WGS) entry which is preliminary data.</text>
</comment>
<feature type="compositionally biased region" description="Basic and acidic residues" evidence="1">
    <location>
        <begin position="363"/>
        <end position="373"/>
    </location>
</feature>
<reference evidence="2 3" key="1">
    <citation type="submission" date="2024-04" db="EMBL/GenBank/DDBJ databases">
        <title>Phyllosticta paracitricarpa is synonymous to the EU quarantine fungus P. citricarpa based on phylogenomic analyses.</title>
        <authorList>
            <consortium name="Lawrence Berkeley National Laboratory"/>
            <person name="Van Ingen-Buijs V.A."/>
            <person name="Van Westerhoven A.C."/>
            <person name="Haridas S."/>
            <person name="Skiadas P."/>
            <person name="Martin F."/>
            <person name="Groenewald J.Z."/>
            <person name="Crous P.W."/>
            <person name="Seidl M.F."/>
        </authorList>
    </citation>
    <scope>NUCLEOTIDE SEQUENCE [LARGE SCALE GENOMIC DNA]</scope>
    <source>
        <strain evidence="2 3">CBS 123371</strain>
    </source>
</reference>
<feature type="compositionally biased region" description="Polar residues" evidence="1">
    <location>
        <begin position="299"/>
        <end position="316"/>
    </location>
</feature>
<feature type="region of interest" description="Disordered" evidence="1">
    <location>
        <begin position="478"/>
        <end position="503"/>
    </location>
</feature>
<dbReference type="PROSITE" id="PS51257">
    <property type="entry name" value="PROKAR_LIPOPROTEIN"/>
    <property type="match status" value="1"/>
</dbReference>
<feature type="compositionally biased region" description="Basic residues" evidence="1">
    <location>
        <begin position="281"/>
        <end position="298"/>
    </location>
</feature>
<proteinExistence type="predicted"/>
<feature type="compositionally biased region" description="Low complexity" evidence="1">
    <location>
        <begin position="226"/>
        <end position="244"/>
    </location>
</feature>
<gene>
    <name evidence="2" type="ORF">IWZ03DRAFT_6034</name>
</gene>